<dbReference type="AlphaFoldDB" id="A0A1G5C0D0"/>
<sequence length="81" mass="9357">MPGMRLSTPTHEPGRRIIALRCTHMERVTIFIIRAVLSFVFGTLLMRLFYPDKGIVFSAALGLLLLSLSYFSAYWRHRKSK</sequence>
<protein>
    <submittedName>
        <fullName evidence="2">Uncharacterized protein</fullName>
    </submittedName>
</protein>
<keyword evidence="1" id="KW-0812">Transmembrane</keyword>
<evidence type="ECO:0000256" key="1">
    <source>
        <dbReference type="SAM" id="Phobius"/>
    </source>
</evidence>
<keyword evidence="1" id="KW-1133">Transmembrane helix</keyword>
<evidence type="ECO:0000313" key="2">
    <source>
        <dbReference type="EMBL" id="SCX95843.1"/>
    </source>
</evidence>
<feature type="transmembrane region" description="Helical" evidence="1">
    <location>
        <begin position="55"/>
        <end position="75"/>
    </location>
</feature>
<gene>
    <name evidence="2" type="ORF">SAMN05216233_102295</name>
</gene>
<proteinExistence type="predicted"/>
<keyword evidence="3" id="KW-1185">Reference proteome</keyword>
<dbReference type="Proteomes" id="UP000198870">
    <property type="component" value="Unassembled WGS sequence"/>
</dbReference>
<feature type="transmembrane region" description="Helical" evidence="1">
    <location>
        <begin position="28"/>
        <end position="49"/>
    </location>
</feature>
<name>A0A1G5C0D0_9BACT</name>
<keyword evidence="1" id="KW-0472">Membrane</keyword>
<accession>A0A1G5C0D0</accession>
<evidence type="ECO:0000313" key="3">
    <source>
        <dbReference type="Proteomes" id="UP000198870"/>
    </source>
</evidence>
<organism evidence="2 3">
    <name type="scientific">Desulfoluna spongiiphila</name>
    <dbReference type="NCBI Taxonomy" id="419481"/>
    <lineage>
        <taxon>Bacteria</taxon>
        <taxon>Pseudomonadati</taxon>
        <taxon>Thermodesulfobacteriota</taxon>
        <taxon>Desulfobacteria</taxon>
        <taxon>Desulfobacterales</taxon>
        <taxon>Desulfolunaceae</taxon>
        <taxon>Desulfoluna</taxon>
    </lineage>
</organism>
<dbReference type="STRING" id="419481.SAMN05216233_102295"/>
<dbReference type="EMBL" id="FMUX01000002">
    <property type="protein sequence ID" value="SCX95843.1"/>
    <property type="molecule type" value="Genomic_DNA"/>
</dbReference>
<reference evidence="2 3" key="1">
    <citation type="submission" date="2016-10" db="EMBL/GenBank/DDBJ databases">
        <authorList>
            <person name="de Groot N.N."/>
        </authorList>
    </citation>
    <scope>NUCLEOTIDE SEQUENCE [LARGE SCALE GENOMIC DNA]</scope>
    <source>
        <strain evidence="2 3">AA1</strain>
    </source>
</reference>